<comment type="caution">
    <text evidence="1">The sequence shown here is derived from an EMBL/GenBank/DDBJ whole genome shotgun (WGS) entry which is preliminary data.</text>
</comment>
<accession>A0ABQ3ES49</accession>
<gene>
    <name evidence="1" type="ORF">GCM10010347_28350</name>
</gene>
<dbReference type="Proteomes" id="UP000642673">
    <property type="component" value="Unassembled WGS sequence"/>
</dbReference>
<sequence length="105" mass="10410">MQLCGPGSASFRSPVVGVGVGVGVGEHHAVLTGHGPAEEPAHGLEQWPAERFCSSAGTGVSSRLSASATGSAGATAGTAFALTVNWFRAALAAPRGPASPRRSSR</sequence>
<dbReference type="EMBL" id="BMVP01000004">
    <property type="protein sequence ID" value="GHB56588.1"/>
    <property type="molecule type" value="Genomic_DNA"/>
</dbReference>
<proteinExistence type="predicted"/>
<organism evidence="1 2">
    <name type="scientific">Streptomyces cirratus</name>
    <dbReference type="NCBI Taxonomy" id="68187"/>
    <lineage>
        <taxon>Bacteria</taxon>
        <taxon>Bacillati</taxon>
        <taxon>Actinomycetota</taxon>
        <taxon>Actinomycetes</taxon>
        <taxon>Kitasatosporales</taxon>
        <taxon>Streptomycetaceae</taxon>
        <taxon>Streptomyces</taxon>
    </lineage>
</organism>
<evidence type="ECO:0000313" key="2">
    <source>
        <dbReference type="Proteomes" id="UP000642673"/>
    </source>
</evidence>
<keyword evidence="2" id="KW-1185">Reference proteome</keyword>
<name>A0ABQ3ES49_9ACTN</name>
<reference evidence="2" key="1">
    <citation type="journal article" date="2019" name="Int. J. Syst. Evol. Microbiol.">
        <title>The Global Catalogue of Microorganisms (GCM) 10K type strain sequencing project: providing services to taxonomists for standard genome sequencing and annotation.</title>
        <authorList>
            <consortium name="The Broad Institute Genomics Platform"/>
            <consortium name="The Broad Institute Genome Sequencing Center for Infectious Disease"/>
            <person name="Wu L."/>
            <person name="Ma J."/>
        </authorList>
    </citation>
    <scope>NUCLEOTIDE SEQUENCE [LARGE SCALE GENOMIC DNA]</scope>
    <source>
        <strain evidence="2">JCM 4738</strain>
    </source>
</reference>
<protein>
    <submittedName>
        <fullName evidence="1">Uncharacterized protein</fullName>
    </submittedName>
</protein>
<evidence type="ECO:0000313" key="1">
    <source>
        <dbReference type="EMBL" id="GHB56588.1"/>
    </source>
</evidence>